<keyword evidence="7" id="KW-1185">Reference proteome</keyword>
<dbReference type="InterPro" id="IPR050810">
    <property type="entry name" value="Bact_Secretion_Sys_Channel"/>
</dbReference>
<evidence type="ECO:0000256" key="3">
    <source>
        <dbReference type="SAM" id="SignalP"/>
    </source>
</evidence>
<feature type="signal peptide" evidence="3">
    <location>
        <begin position="1"/>
        <end position="19"/>
    </location>
</feature>
<comment type="caution">
    <text evidence="6">The sequence shown here is derived from an EMBL/GenBank/DDBJ whole genome shotgun (WGS) entry which is preliminary data.</text>
</comment>
<feature type="domain" description="Pilus formation protein N-terminal" evidence="5">
    <location>
        <begin position="39"/>
        <end position="105"/>
    </location>
</feature>
<feature type="domain" description="Type II/III secretion system secretin-like" evidence="4">
    <location>
        <begin position="282"/>
        <end position="441"/>
    </location>
</feature>
<evidence type="ECO:0000259" key="4">
    <source>
        <dbReference type="Pfam" id="PF00263"/>
    </source>
</evidence>
<gene>
    <name evidence="6" type="ORF">EAH84_04730</name>
</gene>
<dbReference type="GO" id="GO:0015627">
    <property type="term" value="C:type II protein secretion system complex"/>
    <property type="evidence" value="ECO:0007669"/>
    <property type="project" value="TreeGrafter"/>
</dbReference>
<name>A0A502CP76_9SPHN</name>
<reference evidence="6 7" key="1">
    <citation type="journal article" date="2019" name="Environ. Microbiol.">
        <title>Species interactions and distinct microbial communities in high Arctic permafrost affected cryosols are associated with the CH4 and CO2 gas fluxes.</title>
        <authorList>
            <person name="Altshuler I."/>
            <person name="Hamel J."/>
            <person name="Turney S."/>
            <person name="Magnuson E."/>
            <person name="Levesque R."/>
            <person name="Greer C."/>
            <person name="Whyte L.G."/>
        </authorList>
    </citation>
    <scope>NUCLEOTIDE SEQUENCE [LARGE SCALE GENOMIC DNA]</scope>
    <source>
        <strain evidence="6 7">S5.1</strain>
    </source>
</reference>
<evidence type="ECO:0000313" key="6">
    <source>
        <dbReference type="EMBL" id="TPG13511.1"/>
    </source>
</evidence>
<sequence length="533" mass="54471">MRISMTQIGLPLAVALASAATIPSPLGAQARIASAPALVEVNTGRGRLVTLATPMTDVFVADDAIADVQVRSPTQIYIFGKKPGETTISATSRSGAVVYSSTVRVGNNFDSIGSMLGLAMPDAQIVATPMNGLVLLTGTVAQPEDAAEAERLVQAYVGDATKVLSRLKSATPLQVNLQVRIAEVSRNFAKNIGSNLSTIDGTGGFKFGVATGRAPGTTFTTDPNLPLGVGSGTVSGYTINPIDGKIIAAPGSSIQKGPLTTTFGGIGKLLGLNLLGALDLGETLGQVSTLANPNLTALSGETASFLAGGEIPIPISQGLGAVSVEYKQYGISLSYTPTVLSDGRISLRVRPEVSQLSAAGAVQINGTTIPALTTRRAETTLELGSGQSMMIGGLLQNSTQNSIEKTPGLGDVPVLGALFRSNGWQRNETELVIVVTPYLVKPVNNAADIALPTDGYRAPTDLGRVFLGELGSGQSGAQRPVPTMAGTAPVTPTIGAAAAVPTMPSPQPVPARRAETKAINTKKGAIPAPGFSN</sequence>
<dbReference type="Pfam" id="PF13629">
    <property type="entry name" value="T2SS-T3SS_pil_N"/>
    <property type="match status" value="1"/>
</dbReference>
<dbReference type="Proteomes" id="UP000318413">
    <property type="component" value="Unassembled WGS sequence"/>
</dbReference>
<proteinExistence type="inferred from homology"/>
<dbReference type="InterPro" id="IPR004846">
    <property type="entry name" value="T2SS/T3SS_dom"/>
</dbReference>
<keyword evidence="3" id="KW-0732">Signal</keyword>
<dbReference type="RefSeq" id="WP_140868545.1">
    <property type="nucleotide sequence ID" value="NZ_RCZK01000003.1"/>
</dbReference>
<feature type="region of interest" description="Disordered" evidence="2">
    <location>
        <begin position="500"/>
        <end position="533"/>
    </location>
</feature>
<dbReference type="AlphaFoldDB" id="A0A502CP76"/>
<dbReference type="OrthoDB" id="9775455at2"/>
<dbReference type="PANTHER" id="PTHR30332:SF17">
    <property type="entry name" value="TYPE IV PILIATION SYSTEM PROTEIN DR_0774-RELATED"/>
    <property type="match status" value="1"/>
</dbReference>
<evidence type="ECO:0000256" key="2">
    <source>
        <dbReference type="SAM" id="MobiDB-lite"/>
    </source>
</evidence>
<evidence type="ECO:0000313" key="7">
    <source>
        <dbReference type="Proteomes" id="UP000318413"/>
    </source>
</evidence>
<accession>A0A502CP76</accession>
<protein>
    <submittedName>
        <fullName evidence="6">Type II and III secretion system protein family protein</fullName>
    </submittedName>
</protein>
<evidence type="ECO:0000259" key="5">
    <source>
        <dbReference type="Pfam" id="PF13629"/>
    </source>
</evidence>
<dbReference type="InterPro" id="IPR001775">
    <property type="entry name" value="GspD/PilQ"/>
</dbReference>
<organism evidence="6 7">
    <name type="scientific">Sphingomonas oligophenolica</name>
    <dbReference type="NCBI Taxonomy" id="301154"/>
    <lineage>
        <taxon>Bacteria</taxon>
        <taxon>Pseudomonadati</taxon>
        <taxon>Pseudomonadota</taxon>
        <taxon>Alphaproteobacteria</taxon>
        <taxon>Sphingomonadales</taxon>
        <taxon>Sphingomonadaceae</taxon>
        <taxon>Sphingomonas</taxon>
    </lineage>
</organism>
<dbReference type="GO" id="GO:0009306">
    <property type="term" value="P:protein secretion"/>
    <property type="evidence" value="ECO:0007669"/>
    <property type="project" value="InterPro"/>
</dbReference>
<dbReference type="Pfam" id="PF00263">
    <property type="entry name" value="Secretin"/>
    <property type="match status" value="1"/>
</dbReference>
<dbReference type="PRINTS" id="PR00811">
    <property type="entry name" value="BCTERIALGSPD"/>
</dbReference>
<evidence type="ECO:0000256" key="1">
    <source>
        <dbReference type="RuleBase" id="RU004003"/>
    </source>
</evidence>
<feature type="chain" id="PRO_5021452681" evidence="3">
    <location>
        <begin position="20"/>
        <end position="533"/>
    </location>
</feature>
<dbReference type="EMBL" id="RCZK01000003">
    <property type="protein sequence ID" value="TPG13511.1"/>
    <property type="molecule type" value="Genomic_DNA"/>
</dbReference>
<comment type="similarity">
    <text evidence="1">Belongs to the bacterial secretin family.</text>
</comment>
<dbReference type="PANTHER" id="PTHR30332">
    <property type="entry name" value="PROBABLE GENERAL SECRETION PATHWAY PROTEIN D"/>
    <property type="match status" value="1"/>
</dbReference>
<dbReference type="InterPro" id="IPR032789">
    <property type="entry name" value="T2SS-T3SS_pil_N"/>
</dbReference>